<evidence type="ECO:0000313" key="1">
    <source>
        <dbReference type="EMBL" id="KAL0329381.1"/>
    </source>
</evidence>
<gene>
    <name evidence="1" type="ORF">Sradi_4924800</name>
</gene>
<accession>A0AAW2MGX6</accession>
<organism evidence="1">
    <name type="scientific">Sesamum radiatum</name>
    <name type="common">Black benniseed</name>
    <dbReference type="NCBI Taxonomy" id="300843"/>
    <lineage>
        <taxon>Eukaryota</taxon>
        <taxon>Viridiplantae</taxon>
        <taxon>Streptophyta</taxon>
        <taxon>Embryophyta</taxon>
        <taxon>Tracheophyta</taxon>
        <taxon>Spermatophyta</taxon>
        <taxon>Magnoliopsida</taxon>
        <taxon>eudicotyledons</taxon>
        <taxon>Gunneridae</taxon>
        <taxon>Pentapetalae</taxon>
        <taxon>asterids</taxon>
        <taxon>lamiids</taxon>
        <taxon>Lamiales</taxon>
        <taxon>Pedaliaceae</taxon>
        <taxon>Sesamum</taxon>
    </lineage>
</organism>
<sequence>MVPSIADPVVIFFDNNRAIAQAKKLRSHDILRHYHLLREIVSGGDMGMGRVSSVENIADPLTKPVSQIAHTQHLDKMLDRALDGGHEINCQEIRLETLQVEDLENGHRLEYVVRMVSFKKMTHPLSKRDRSIYYALGDAFILYESVATVVGQIGKEVLMMRSLA</sequence>
<protein>
    <submittedName>
        <fullName evidence="1">Uncharacterized protein</fullName>
    </submittedName>
</protein>
<name>A0AAW2MGX6_SESRA</name>
<dbReference type="EMBL" id="JACGWJ010000022">
    <property type="protein sequence ID" value="KAL0329381.1"/>
    <property type="molecule type" value="Genomic_DNA"/>
</dbReference>
<reference evidence="1" key="1">
    <citation type="submission" date="2020-06" db="EMBL/GenBank/DDBJ databases">
        <authorList>
            <person name="Li T."/>
            <person name="Hu X."/>
            <person name="Zhang T."/>
            <person name="Song X."/>
            <person name="Zhang H."/>
            <person name="Dai N."/>
            <person name="Sheng W."/>
            <person name="Hou X."/>
            <person name="Wei L."/>
        </authorList>
    </citation>
    <scope>NUCLEOTIDE SEQUENCE</scope>
    <source>
        <strain evidence="1">G02</strain>
        <tissue evidence="1">Leaf</tissue>
    </source>
</reference>
<comment type="caution">
    <text evidence="1">The sequence shown here is derived from an EMBL/GenBank/DDBJ whole genome shotgun (WGS) entry which is preliminary data.</text>
</comment>
<reference evidence="1" key="2">
    <citation type="journal article" date="2024" name="Plant">
        <title>Genomic evolution and insights into agronomic trait innovations of Sesamum species.</title>
        <authorList>
            <person name="Miao H."/>
            <person name="Wang L."/>
            <person name="Qu L."/>
            <person name="Liu H."/>
            <person name="Sun Y."/>
            <person name="Le M."/>
            <person name="Wang Q."/>
            <person name="Wei S."/>
            <person name="Zheng Y."/>
            <person name="Lin W."/>
            <person name="Duan Y."/>
            <person name="Cao H."/>
            <person name="Xiong S."/>
            <person name="Wang X."/>
            <person name="Wei L."/>
            <person name="Li C."/>
            <person name="Ma Q."/>
            <person name="Ju M."/>
            <person name="Zhao R."/>
            <person name="Li G."/>
            <person name="Mu C."/>
            <person name="Tian Q."/>
            <person name="Mei H."/>
            <person name="Zhang T."/>
            <person name="Gao T."/>
            <person name="Zhang H."/>
        </authorList>
    </citation>
    <scope>NUCLEOTIDE SEQUENCE</scope>
    <source>
        <strain evidence="1">G02</strain>
    </source>
</reference>
<proteinExistence type="predicted"/>
<dbReference type="AlphaFoldDB" id="A0AAW2MGX6"/>